<keyword evidence="1" id="KW-1133">Transmembrane helix</keyword>
<dbReference type="RefSeq" id="XP_024737263.1">
    <property type="nucleotide sequence ID" value="XM_024886802.1"/>
</dbReference>
<dbReference type="GeneID" id="36594879"/>
<dbReference type="EMBL" id="KZ613790">
    <property type="protein sequence ID" value="PMD60359.1"/>
    <property type="molecule type" value="Genomic_DNA"/>
</dbReference>
<keyword evidence="3" id="KW-1185">Reference proteome</keyword>
<keyword evidence="1" id="KW-0812">Transmembrane</keyword>
<name>A0A2J6TBF1_9HELO</name>
<evidence type="ECO:0000313" key="3">
    <source>
        <dbReference type="Proteomes" id="UP000235371"/>
    </source>
</evidence>
<organism evidence="2 3">
    <name type="scientific">Hyaloscypha bicolor E</name>
    <dbReference type="NCBI Taxonomy" id="1095630"/>
    <lineage>
        <taxon>Eukaryota</taxon>
        <taxon>Fungi</taxon>
        <taxon>Dikarya</taxon>
        <taxon>Ascomycota</taxon>
        <taxon>Pezizomycotina</taxon>
        <taxon>Leotiomycetes</taxon>
        <taxon>Helotiales</taxon>
        <taxon>Hyaloscyphaceae</taxon>
        <taxon>Hyaloscypha</taxon>
        <taxon>Hyaloscypha bicolor</taxon>
    </lineage>
</organism>
<feature type="transmembrane region" description="Helical" evidence="1">
    <location>
        <begin position="287"/>
        <end position="307"/>
    </location>
</feature>
<protein>
    <submittedName>
        <fullName evidence="2">Uncharacterized protein</fullName>
    </submittedName>
</protein>
<dbReference type="Proteomes" id="UP000235371">
    <property type="component" value="Unassembled WGS sequence"/>
</dbReference>
<reference evidence="2 3" key="1">
    <citation type="submission" date="2016-04" db="EMBL/GenBank/DDBJ databases">
        <title>A degradative enzymes factory behind the ericoid mycorrhizal symbiosis.</title>
        <authorList>
            <consortium name="DOE Joint Genome Institute"/>
            <person name="Martino E."/>
            <person name="Morin E."/>
            <person name="Grelet G."/>
            <person name="Kuo A."/>
            <person name="Kohler A."/>
            <person name="Daghino S."/>
            <person name="Barry K."/>
            <person name="Choi C."/>
            <person name="Cichocki N."/>
            <person name="Clum A."/>
            <person name="Copeland A."/>
            <person name="Hainaut M."/>
            <person name="Haridas S."/>
            <person name="Labutti K."/>
            <person name="Lindquist E."/>
            <person name="Lipzen A."/>
            <person name="Khouja H.-R."/>
            <person name="Murat C."/>
            <person name="Ohm R."/>
            <person name="Olson A."/>
            <person name="Spatafora J."/>
            <person name="Veneault-Fourrey C."/>
            <person name="Henrissat B."/>
            <person name="Grigoriev I."/>
            <person name="Martin F."/>
            <person name="Perotto S."/>
        </authorList>
    </citation>
    <scope>NUCLEOTIDE SEQUENCE [LARGE SCALE GENOMIC DNA]</scope>
    <source>
        <strain evidence="2 3">E</strain>
    </source>
</reference>
<keyword evidence="1" id="KW-0472">Membrane</keyword>
<dbReference type="AlphaFoldDB" id="A0A2J6TBF1"/>
<gene>
    <name evidence="2" type="ORF">K444DRAFT_663185</name>
</gene>
<sequence length="422" mass="47672">MISTPIITPALSIWLQQLAGILPLTALIEFIDIPTKLHVFELSGSVSLWNWPITPAGARLLLLDEHTSYTCCLDEAGYSQTLHCIDGRHGDCYPSSSPATVRLGLSTHRVDTKVPNSSVNMKDVEARRQRLEVFNITRLESVAGQSAFPWISKTHSLRYKSISLGGWLCWLGVTTICLLAKLYIGAAYLILMPMTGLLVYLIRGGKSRPLLNERVSGFKRLVVATKNLNGSEWWAFYGCSNLLNSLLNKPLYRTCTTPAPKLLKVLLQLLIAGQWVLAIGSCAMQNWNAFVITFWIVFCAWASTYGYRPEDSVQDWLHLNCNIGVKRIQTEFSSRRSMLSTIVYLNPDTKEDCTNWINPILTDSKDRLAWQSTLLKLIATGTLEDEKMKETYWWKYVLEGLEMGKKIERVLSDQSKRQKSNV</sequence>
<accession>A0A2J6TBF1</accession>
<evidence type="ECO:0000256" key="1">
    <source>
        <dbReference type="SAM" id="Phobius"/>
    </source>
</evidence>
<proteinExistence type="predicted"/>
<dbReference type="OrthoDB" id="3527261at2759"/>
<dbReference type="STRING" id="1095630.A0A2J6TBF1"/>
<dbReference type="InParanoid" id="A0A2J6TBF1"/>
<evidence type="ECO:0000313" key="2">
    <source>
        <dbReference type="EMBL" id="PMD60359.1"/>
    </source>
</evidence>